<organism evidence="10 11">
    <name type="scientific">Rotaria socialis</name>
    <dbReference type="NCBI Taxonomy" id="392032"/>
    <lineage>
        <taxon>Eukaryota</taxon>
        <taxon>Metazoa</taxon>
        <taxon>Spiralia</taxon>
        <taxon>Gnathifera</taxon>
        <taxon>Rotifera</taxon>
        <taxon>Eurotatoria</taxon>
        <taxon>Bdelloidea</taxon>
        <taxon>Philodinida</taxon>
        <taxon>Philodinidae</taxon>
        <taxon>Rotaria</taxon>
    </lineage>
</organism>
<dbReference type="InterPro" id="IPR015919">
    <property type="entry name" value="Cadherin-like_sf"/>
</dbReference>
<evidence type="ECO:0000256" key="6">
    <source>
        <dbReference type="ARBA" id="ARBA00023136"/>
    </source>
</evidence>
<evidence type="ECO:0000256" key="2">
    <source>
        <dbReference type="ARBA" id="ARBA00022692"/>
    </source>
</evidence>
<evidence type="ECO:0000256" key="5">
    <source>
        <dbReference type="ARBA" id="ARBA00022989"/>
    </source>
</evidence>
<evidence type="ECO:0000256" key="3">
    <source>
        <dbReference type="ARBA" id="ARBA00022737"/>
    </source>
</evidence>
<dbReference type="GO" id="GO:0005886">
    <property type="term" value="C:plasma membrane"/>
    <property type="evidence" value="ECO:0007669"/>
    <property type="project" value="InterPro"/>
</dbReference>
<dbReference type="PANTHER" id="PTHR24028">
    <property type="entry name" value="CADHERIN-87A"/>
    <property type="match status" value="1"/>
</dbReference>
<dbReference type="Gene3D" id="2.60.40.60">
    <property type="entry name" value="Cadherins"/>
    <property type="match status" value="2"/>
</dbReference>
<dbReference type="GO" id="GO:0005509">
    <property type="term" value="F:calcium ion binding"/>
    <property type="evidence" value="ECO:0007669"/>
    <property type="project" value="UniProtKB-UniRule"/>
</dbReference>
<comment type="caution">
    <text evidence="10">The sequence shown here is derived from an EMBL/GenBank/DDBJ whole genome shotgun (WGS) entry which is preliminary data.</text>
</comment>
<feature type="non-terminal residue" evidence="10">
    <location>
        <position position="66"/>
    </location>
</feature>
<comment type="subcellular location">
    <subcellularLocation>
        <location evidence="1">Membrane</location>
        <topology evidence="1">Single-pass membrane protein</topology>
    </subcellularLocation>
</comment>
<keyword evidence="5" id="KW-1133">Transmembrane helix</keyword>
<proteinExistence type="predicted"/>
<evidence type="ECO:0000256" key="4">
    <source>
        <dbReference type="ARBA" id="ARBA00022837"/>
    </source>
</evidence>
<reference evidence="10" key="1">
    <citation type="submission" date="2021-02" db="EMBL/GenBank/DDBJ databases">
        <authorList>
            <person name="Nowell W R."/>
        </authorList>
    </citation>
    <scope>NUCLEOTIDE SEQUENCE</scope>
</reference>
<dbReference type="PANTHER" id="PTHR24028:SF328">
    <property type="entry name" value="CADHERIN-3"/>
    <property type="match status" value="1"/>
</dbReference>
<dbReference type="PROSITE" id="PS00232">
    <property type="entry name" value="CADHERIN_1"/>
    <property type="match status" value="1"/>
</dbReference>
<keyword evidence="4 8" id="KW-0106">Calcium</keyword>
<dbReference type="SUPFAM" id="SSF49313">
    <property type="entry name" value="Cadherin-like"/>
    <property type="match status" value="1"/>
</dbReference>
<feature type="domain" description="Cadherin" evidence="9">
    <location>
        <begin position="1"/>
        <end position="49"/>
    </location>
</feature>
<evidence type="ECO:0000256" key="7">
    <source>
        <dbReference type="ARBA" id="ARBA00023180"/>
    </source>
</evidence>
<sequence>MFTQRIYDREEQSRYEINLEAHDHGIPPLLTTLNFTLIILDENDNAPKFDKEFYSINISETIPINT</sequence>
<dbReference type="EMBL" id="CAJOBR010037063">
    <property type="protein sequence ID" value="CAF5015708.1"/>
    <property type="molecule type" value="Genomic_DNA"/>
</dbReference>
<dbReference type="PRINTS" id="PR00205">
    <property type="entry name" value="CADHERIN"/>
</dbReference>
<dbReference type="GO" id="GO:0007156">
    <property type="term" value="P:homophilic cell adhesion via plasma membrane adhesion molecules"/>
    <property type="evidence" value="ECO:0007669"/>
    <property type="project" value="InterPro"/>
</dbReference>
<gene>
    <name evidence="10" type="ORF">QYT958_LOCUS39491</name>
</gene>
<evidence type="ECO:0000256" key="8">
    <source>
        <dbReference type="PROSITE-ProRule" id="PRU00043"/>
    </source>
</evidence>
<name>A0A822BAC0_9BILA</name>
<dbReference type="InterPro" id="IPR002126">
    <property type="entry name" value="Cadherin-like_dom"/>
</dbReference>
<dbReference type="CDD" id="cd11304">
    <property type="entry name" value="Cadherin_repeat"/>
    <property type="match status" value="1"/>
</dbReference>
<dbReference type="InterPro" id="IPR050174">
    <property type="entry name" value="Protocadherin/Cadherin-CA"/>
</dbReference>
<dbReference type="InterPro" id="IPR020894">
    <property type="entry name" value="Cadherin_CS"/>
</dbReference>
<evidence type="ECO:0000256" key="1">
    <source>
        <dbReference type="ARBA" id="ARBA00004167"/>
    </source>
</evidence>
<keyword evidence="6" id="KW-0472">Membrane</keyword>
<dbReference type="AlphaFoldDB" id="A0A822BAC0"/>
<keyword evidence="2" id="KW-0812">Transmembrane</keyword>
<keyword evidence="7" id="KW-0325">Glycoprotein</keyword>
<evidence type="ECO:0000313" key="11">
    <source>
        <dbReference type="Proteomes" id="UP000663848"/>
    </source>
</evidence>
<dbReference type="PROSITE" id="PS50268">
    <property type="entry name" value="CADHERIN_2"/>
    <property type="match status" value="1"/>
</dbReference>
<keyword evidence="3" id="KW-0677">Repeat</keyword>
<evidence type="ECO:0000313" key="10">
    <source>
        <dbReference type="EMBL" id="CAF5015708.1"/>
    </source>
</evidence>
<accession>A0A822BAC0</accession>
<protein>
    <recommendedName>
        <fullName evidence="9">Cadherin domain-containing protein</fullName>
    </recommendedName>
</protein>
<evidence type="ECO:0000259" key="9">
    <source>
        <dbReference type="PROSITE" id="PS50268"/>
    </source>
</evidence>
<dbReference type="Proteomes" id="UP000663848">
    <property type="component" value="Unassembled WGS sequence"/>
</dbReference>